<feature type="chain" id="PRO_5009309674" evidence="1">
    <location>
        <begin position="19"/>
        <end position="589"/>
    </location>
</feature>
<dbReference type="SUPFAM" id="SSF56436">
    <property type="entry name" value="C-type lectin-like"/>
    <property type="match status" value="2"/>
</dbReference>
<dbReference type="Gene3D" id="3.10.100.10">
    <property type="entry name" value="Mannose-Binding Protein A, subunit A"/>
    <property type="match status" value="1"/>
</dbReference>
<evidence type="ECO:0000256" key="1">
    <source>
        <dbReference type="SAM" id="SignalP"/>
    </source>
</evidence>
<dbReference type="CDD" id="cd00037">
    <property type="entry name" value="CLECT"/>
    <property type="match status" value="1"/>
</dbReference>
<dbReference type="PANTHER" id="PTHR47753">
    <property type="entry name" value="C-TYPE LECTIN-RELATED"/>
    <property type="match status" value="1"/>
</dbReference>
<organism evidence="3 4">
    <name type="scientific">Caenorhabditis tropicalis</name>
    <dbReference type="NCBI Taxonomy" id="1561998"/>
    <lineage>
        <taxon>Eukaryota</taxon>
        <taxon>Metazoa</taxon>
        <taxon>Ecdysozoa</taxon>
        <taxon>Nematoda</taxon>
        <taxon>Chromadorea</taxon>
        <taxon>Rhabditida</taxon>
        <taxon>Rhabditina</taxon>
        <taxon>Rhabditomorpha</taxon>
        <taxon>Rhabditoidea</taxon>
        <taxon>Rhabditidae</taxon>
        <taxon>Peloderinae</taxon>
        <taxon>Caenorhabditis</taxon>
    </lineage>
</organism>
<dbReference type="eggNOG" id="ENOG502R4S2">
    <property type="taxonomic scope" value="Eukaryota"/>
</dbReference>
<dbReference type="AlphaFoldDB" id="A0A1I7UYZ0"/>
<name>A0A1I7UYZ0_9PELO</name>
<keyword evidence="3" id="KW-1185">Reference proteome</keyword>
<dbReference type="Proteomes" id="UP000095282">
    <property type="component" value="Unplaced"/>
</dbReference>
<dbReference type="SMART" id="SM00034">
    <property type="entry name" value="CLECT"/>
    <property type="match status" value="1"/>
</dbReference>
<evidence type="ECO:0000259" key="2">
    <source>
        <dbReference type="PROSITE" id="PS50041"/>
    </source>
</evidence>
<feature type="signal peptide" evidence="1">
    <location>
        <begin position="1"/>
        <end position="18"/>
    </location>
</feature>
<accession>A0A1I7UYZ0</accession>
<proteinExistence type="predicted"/>
<dbReference type="InterPro" id="IPR016186">
    <property type="entry name" value="C-type_lectin-like/link_sf"/>
</dbReference>
<keyword evidence="1" id="KW-0732">Signal</keyword>
<dbReference type="InterPro" id="IPR001304">
    <property type="entry name" value="C-type_lectin-like"/>
</dbReference>
<feature type="domain" description="C-type lectin" evidence="2">
    <location>
        <begin position="416"/>
        <end position="578"/>
    </location>
</feature>
<protein>
    <submittedName>
        <fullName evidence="4">C-type lectin domain-containing protein</fullName>
    </submittedName>
</protein>
<dbReference type="PANTHER" id="PTHR47753:SF2">
    <property type="entry name" value="C-TYPE LECTIN DOMAIN-CONTAINING PROTEIN"/>
    <property type="match status" value="1"/>
</dbReference>
<sequence>MPMIQLFIFCFLLVYTNAQNINSTATGDQSFAEMCKFYEGRYEMRSNGIKSMRGDICSFKFPIRHETQESAEQYCAENVPFHIIKTVFNEEHTECVAEATLICEAGWIQMFGRCYKIEKKMMKREDAEKHCAEQKPKSRIAFMHREALPFRIKDYFTGVTRVWWDASIAITEDLIYDVEGGYLLLALDGYRYNLPNVAIARVAPTETAMALCEYTPPMNQAESNYLLKRYGEIYYPTLFTSTSAYVRSASAQQRYESHRFANDYCKRVLKPFLQTSDAQAAVPTAEFLDELTKQRTSEIIRTAVYSRDSKEANRIDLVCGMSNSKNYGMDFDSTNGKTIFKAMKDAEIWRQNEPNEVCDGASWSTSVVLSRGSDDRGLEAMSDAIYAPVYCQTTFEVYKYGDCPEGWIAFVRKSTGQKWCHVFAPFKLSFDDAEKKCAEFGAHLSGFADEAEVDLLNQIFENVTREGKIQMGKDESAWIGAKRRPNCNRAGLMGAQGYSRNETHPCSRLRVFEWVNGVAENPPDFLQRWASKYEPNLATDDEQCVELLKGPQTRWGSITGDKKLNDIPCNQQKFFFCGQEAPVVAVKDT</sequence>
<dbReference type="InterPro" id="IPR016187">
    <property type="entry name" value="CTDL_fold"/>
</dbReference>
<evidence type="ECO:0000313" key="4">
    <source>
        <dbReference type="WBParaSite" id="Csp11.Scaffold630.g20746.t1"/>
    </source>
</evidence>
<dbReference type="Pfam" id="PF00059">
    <property type="entry name" value="Lectin_C"/>
    <property type="match status" value="1"/>
</dbReference>
<dbReference type="WBParaSite" id="Csp11.Scaffold630.g20746.t1">
    <property type="protein sequence ID" value="Csp11.Scaffold630.g20746.t1"/>
    <property type="gene ID" value="Csp11.Scaffold630.g20746"/>
</dbReference>
<evidence type="ECO:0000313" key="3">
    <source>
        <dbReference type="Proteomes" id="UP000095282"/>
    </source>
</evidence>
<reference evidence="4" key="1">
    <citation type="submission" date="2016-11" db="UniProtKB">
        <authorList>
            <consortium name="WormBaseParasite"/>
        </authorList>
    </citation>
    <scope>IDENTIFICATION</scope>
</reference>
<dbReference type="PROSITE" id="PS50041">
    <property type="entry name" value="C_TYPE_LECTIN_2"/>
    <property type="match status" value="1"/>
</dbReference>
<dbReference type="STRING" id="1561998.A0A1I7UYZ0"/>